<comment type="caution">
    <text evidence="2">The sequence shown here is derived from an EMBL/GenBank/DDBJ whole genome shotgun (WGS) entry which is preliminary data.</text>
</comment>
<dbReference type="EMBL" id="MDSU01000016">
    <property type="protein sequence ID" value="OSS42513.1"/>
    <property type="molecule type" value="Genomic_DNA"/>
</dbReference>
<sequence>MKKNYYKRGIGYVFLNAKFYEKLGIGKKEESVIITAIQTIAMAIMFYILLVLAFSL</sequence>
<dbReference type="AlphaFoldDB" id="A0A1X4XYB8"/>
<evidence type="ECO:0000256" key="1">
    <source>
        <dbReference type="SAM" id="Phobius"/>
    </source>
</evidence>
<dbReference type="STRING" id="1562698.DESAMIL20_697"/>
<proteinExistence type="predicted"/>
<evidence type="ECO:0000313" key="3">
    <source>
        <dbReference type="Proteomes" id="UP000194141"/>
    </source>
</evidence>
<protein>
    <submittedName>
        <fullName evidence="2">Uncharacterized protein</fullName>
    </submittedName>
</protein>
<keyword evidence="1" id="KW-0812">Transmembrane</keyword>
<gene>
    <name evidence="2" type="ORF">DESAMIL20_697</name>
</gene>
<name>A0A1X4XYB8_9BACT</name>
<reference evidence="2 3" key="1">
    <citation type="journal article" date="2017" name="Front. Microbiol.">
        <title>Genome Sequence of Desulfurella amilsii Strain TR1 and Comparative Genomics of Desulfurellaceae Family.</title>
        <authorList>
            <person name="Florentino A.P."/>
            <person name="Stams A.J."/>
            <person name="Sanchez-Andrea I."/>
        </authorList>
    </citation>
    <scope>NUCLEOTIDE SEQUENCE [LARGE SCALE GENOMIC DNA]</scope>
    <source>
        <strain evidence="2 3">TR1</strain>
    </source>
</reference>
<keyword evidence="3" id="KW-1185">Reference proteome</keyword>
<organism evidence="2 3">
    <name type="scientific">Desulfurella amilsii</name>
    <dbReference type="NCBI Taxonomy" id="1562698"/>
    <lineage>
        <taxon>Bacteria</taxon>
        <taxon>Pseudomonadati</taxon>
        <taxon>Campylobacterota</taxon>
        <taxon>Desulfurellia</taxon>
        <taxon>Desulfurellales</taxon>
        <taxon>Desulfurellaceae</taxon>
        <taxon>Desulfurella</taxon>
    </lineage>
</organism>
<dbReference type="RefSeq" id="WP_158090504.1">
    <property type="nucleotide sequence ID" value="NZ_MDSU01000016.1"/>
</dbReference>
<feature type="transmembrane region" description="Helical" evidence="1">
    <location>
        <begin position="32"/>
        <end position="54"/>
    </location>
</feature>
<accession>A0A1X4XYB8</accession>
<dbReference type="Proteomes" id="UP000194141">
    <property type="component" value="Unassembled WGS sequence"/>
</dbReference>
<evidence type="ECO:0000313" key="2">
    <source>
        <dbReference type="EMBL" id="OSS42513.1"/>
    </source>
</evidence>
<keyword evidence="1" id="KW-1133">Transmembrane helix</keyword>
<keyword evidence="1" id="KW-0472">Membrane</keyword>